<evidence type="ECO:0000313" key="2">
    <source>
        <dbReference type="EMBL" id="KAH9324194.1"/>
    </source>
</evidence>
<organism evidence="2 3">
    <name type="scientific">Taxus chinensis</name>
    <name type="common">Chinese yew</name>
    <name type="synonym">Taxus wallichiana var. chinensis</name>
    <dbReference type="NCBI Taxonomy" id="29808"/>
    <lineage>
        <taxon>Eukaryota</taxon>
        <taxon>Viridiplantae</taxon>
        <taxon>Streptophyta</taxon>
        <taxon>Embryophyta</taxon>
        <taxon>Tracheophyta</taxon>
        <taxon>Spermatophyta</taxon>
        <taxon>Pinopsida</taxon>
        <taxon>Pinidae</taxon>
        <taxon>Conifers II</taxon>
        <taxon>Cupressales</taxon>
        <taxon>Taxaceae</taxon>
        <taxon>Taxus</taxon>
    </lineage>
</organism>
<proteinExistence type="predicted"/>
<feature type="non-terminal residue" evidence="2">
    <location>
        <position position="1"/>
    </location>
</feature>
<feature type="domain" description="Retroviral polymerase SH3-like" evidence="1">
    <location>
        <begin position="3"/>
        <end position="65"/>
    </location>
</feature>
<reference evidence="2 3" key="1">
    <citation type="journal article" date="2021" name="Nat. Plants">
        <title>The Taxus genome provides insights into paclitaxel biosynthesis.</title>
        <authorList>
            <person name="Xiong X."/>
            <person name="Gou J."/>
            <person name="Liao Q."/>
            <person name="Li Y."/>
            <person name="Zhou Q."/>
            <person name="Bi G."/>
            <person name="Li C."/>
            <person name="Du R."/>
            <person name="Wang X."/>
            <person name="Sun T."/>
            <person name="Guo L."/>
            <person name="Liang H."/>
            <person name="Lu P."/>
            <person name="Wu Y."/>
            <person name="Zhang Z."/>
            <person name="Ro D.K."/>
            <person name="Shang Y."/>
            <person name="Huang S."/>
            <person name="Yan J."/>
        </authorList>
    </citation>
    <scope>NUCLEOTIDE SEQUENCE [LARGE SCALE GENOMIC DNA]</scope>
    <source>
        <strain evidence="2">Ta-2019</strain>
    </source>
</reference>
<dbReference type="AlphaFoldDB" id="A0AA38GLK3"/>
<protein>
    <recommendedName>
        <fullName evidence="1">Retroviral polymerase SH3-like domain-containing protein</fullName>
    </recommendedName>
</protein>
<gene>
    <name evidence="2" type="ORF">KI387_004372</name>
</gene>
<dbReference type="InterPro" id="IPR057670">
    <property type="entry name" value="SH3_retrovirus"/>
</dbReference>
<name>A0AA38GLK3_TAXCH</name>
<accession>A0AA38GLK3</accession>
<dbReference type="Pfam" id="PF25597">
    <property type="entry name" value="SH3_retrovirus"/>
    <property type="match status" value="1"/>
</dbReference>
<evidence type="ECO:0000313" key="3">
    <source>
        <dbReference type="Proteomes" id="UP000824469"/>
    </source>
</evidence>
<feature type="non-terminal residue" evidence="2">
    <location>
        <position position="95"/>
    </location>
</feature>
<evidence type="ECO:0000259" key="1">
    <source>
        <dbReference type="Pfam" id="PF25597"/>
    </source>
</evidence>
<sequence>FGCEVFVHIDKDDRTKLEAKSEKCTFISYGGDDFGFKCWSIKNKKIIWSRDVVFNEKVMYKQQLQENKEESKRQYAVVEDLPDGKVTHELVQEPT</sequence>
<keyword evidence="3" id="KW-1185">Reference proteome</keyword>
<comment type="caution">
    <text evidence="2">The sequence shown here is derived from an EMBL/GenBank/DDBJ whole genome shotgun (WGS) entry which is preliminary data.</text>
</comment>
<dbReference type="EMBL" id="JAHRHJ020000002">
    <property type="protein sequence ID" value="KAH9324194.1"/>
    <property type="molecule type" value="Genomic_DNA"/>
</dbReference>
<dbReference type="Proteomes" id="UP000824469">
    <property type="component" value="Unassembled WGS sequence"/>
</dbReference>